<evidence type="ECO:0000313" key="2">
    <source>
        <dbReference type="EMBL" id="RCN32940.1"/>
    </source>
</evidence>
<dbReference type="OrthoDB" id="341898at2759"/>
<feature type="compositionally biased region" description="Polar residues" evidence="1">
    <location>
        <begin position="175"/>
        <end position="185"/>
    </location>
</feature>
<evidence type="ECO:0000313" key="3">
    <source>
        <dbReference type="Proteomes" id="UP000252519"/>
    </source>
</evidence>
<feature type="region of interest" description="Disordered" evidence="1">
    <location>
        <begin position="100"/>
        <end position="202"/>
    </location>
</feature>
<sequence>MSDEAGDMKLTAPAEEALPTDWLVDFMAQVAENGKSSIPWTEVQPALLKYFETAMHEKIRVHEKDEDSKEKSEAVDIEHCYQMVYNKVKDFVDFPDAKLRKQRVKKSKRAASNTGTVGRGRGRKRKESDPVAKSNASTKGRGRGRKRKESDPAAKSDSSTVGRGRGRKRKENGPTEKSTPENQDQVDTKPAEAVMSDVTNCK</sequence>
<dbReference type="AlphaFoldDB" id="A0A368FQ54"/>
<accession>A0A368FQ54</accession>
<proteinExistence type="predicted"/>
<feature type="compositionally biased region" description="Basic residues" evidence="1">
    <location>
        <begin position="100"/>
        <end position="109"/>
    </location>
</feature>
<protein>
    <submittedName>
        <fullName evidence="2">Uncharacterized protein</fullName>
    </submittedName>
</protein>
<keyword evidence="3" id="KW-1185">Reference proteome</keyword>
<evidence type="ECO:0000256" key="1">
    <source>
        <dbReference type="SAM" id="MobiDB-lite"/>
    </source>
</evidence>
<reference evidence="2 3" key="1">
    <citation type="submission" date="2014-10" db="EMBL/GenBank/DDBJ databases">
        <title>Draft genome of the hookworm Ancylostoma caninum.</title>
        <authorList>
            <person name="Mitreva M."/>
        </authorList>
    </citation>
    <scope>NUCLEOTIDE SEQUENCE [LARGE SCALE GENOMIC DNA]</scope>
    <source>
        <strain evidence="2 3">Baltimore</strain>
    </source>
</reference>
<gene>
    <name evidence="2" type="ORF">ANCCAN_21240</name>
</gene>
<dbReference type="Proteomes" id="UP000252519">
    <property type="component" value="Unassembled WGS sequence"/>
</dbReference>
<comment type="caution">
    <text evidence="2">The sequence shown here is derived from an EMBL/GenBank/DDBJ whole genome shotgun (WGS) entry which is preliminary data.</text>
</comment>
<name>A0A368FQ54_ANCCA</name>
<organism evidence="2 3">
    <name type="scientific">Ancylostoma caninum</name>
    <name type="common">Dog hookworm</name>
    <dbReference type="NCBI Taxonomy" id="29170"/>
    <lineage>
        <taxon>Eukaryota</taxon>
        <taxon>Metazoa</taxon>
        <taxon>Ecdysozoa</taxon>
        <taxon>Nematoda</taxon>
        <taxon>Chromadorea</taxon>
        <taxon>Rhabditida</taxon>
        <taxon>Rhabditina</taxon>
        <taxon>Rhabditomorpha</taxon>
        <taxon>Strongyloidea</taxon>
        <taxon>Ancylostomatidae</taxon>
        <taxon>Ancylostomatinae</taxon>
        <taxon>Ancylostoma</taxon>
    </lineage>
</organism>
<dbReference type="EMBL" id="JOJR01001001">
    <property type="protein sequence ID" value="RCN32940.1"/>
    <property type="molecule type" value="Genomic_DNA"/>
</dbReference>